<gene>
    <name evidence="1" type="ORF">VC83_04400</name>
</gene>
<organism evidence="1">
    <name type="scientific">Pseudogymnoascus destructans</name>
    <dbReference type="NCBI Taxonomy" id="655981"/>
    <lineage>
        <taxon>Eukaryota</taxon>
        <taxon>Fungi</taxon>
        <taxon>Dikarya</taxon>
        <taxon>Ascomycota</taxon>
        <taxon>Pezizomycotina</taxon>
        <taxon>Leotiomycetes</taxon>
        <taxon>Thelebolales</taxon>
        <taxon>Thelebolaceae</taxon>
        <taxon>Pseudogymnoascus</taxon>
    </lineage>
</organism>
<sequence length="126" mass="13360">MRVKTLAFFPLAVVNAPLQNPVPLANGAHGDSKVDWVTEWMGGKNTNSMLDPTAAVIVSGENAIALLSPTVTICSPGAEDVAVDAAEVVVELLPAPPPPPYCARANGNRESKSALLEKCIFKRYYL</sequence>
<dbReference type="Proteomes" id="UP000077154">
    <property type="component" value="Unassembled WGS sequence"/>
</dbReference>
<dbReference type="RefSeq" id="XP_024324593.1">
    <property type="nucleotide sequence ID" value="XM_024468033.1"/>
</dbReference>
<dbReference type="EMBL" id="KV441394">
    <property type="protein sequence ID" value="OAF59309.1"/>
    <property type="molecule type" value="Genomic_DNA"/>
</dbReference>
<dbReference type="GeneID" id="36287472"/>
<dbReference type="AlphaFoldDB" id="A0A177AAY4"/>
<name>A0A177AAY4_9PEZI</name>
<evidence type="ECO:0000313" key="1">
    <source>
        <dbReference type="EMBL" id="OAF59309.1"/>
    </source>
</evidence>
<reference evidence="1" key="1">
    <citation type="submission" date="2016-03" db="EMBL/GenBank/DDBJ databases">
        <title>Updated assembly of Pseudogymnoascus destructans, the fungus causing white-nose syndrome of bats.</title>
        <authorList>
            <person name="Palmer J.M."/>
            <person name="Drees K.P."/>
            <person name="Foster J.T."/>
            <person name="Lindner D.L."/>
        </authorList>
    </citation>
    <scope>NUCLEOTIDE SEQUENCE [LARGE SCALE GENOMIC DNA]</scope>
    <source>
        <strain evidence="1">20631-21</strain>
    </source>
</reference>
<protein>
    <submittedName>
        <fullName evidence="1">Uncharacterized protein</fullName>
    </submittedName>
</protein>
<accession>A0A177AAY4</accession>
<proteinExistence type="predicted"/>